<dbReference type="AlphaFoldDB" id="A0AAW7XBJ2"/>
<dbReference type="RefSeq" id="WP_303493305.1">
    <property type="nucleotide sequence ID" value="NZ_JAUOPB010000010.1"/>
</dbReference>
<evidence type="ECO:0000313" key="2">
    <source>
        <dbReference type="EMBL" id="MDO6423724.1"/>
    </source>
</evidence>
<feature type="domain" description="Serine aminopeptidase S33" evidence="1">
    <location>
        <begin position="92"/>
        <end position="329"/>
    </location>
</feature>
<protein>
    <submittedName>
        <fullName evidence="2">Alpha/beta hydrolase</fullName>
    </submittedName>
</protein>
<reference evidence="2" key="1">
    <citation type="submission" date="2023-07" db="EMBL/GenBank/DDBJ databases">
        <title>Genome content predicts the carbon catabolic preferences of heterotrophic bacteria.</title>
        <authorList>
            <person name="Gralka M."/>
        </authorList>
    </citation>
    <scope>NUCLEOTIDE SEQUENCE</scope>
    <source>
        <strain evidence="2">I3M17_2</strain>
    </source>
</reference>
<gene>
    <name evidence="2" type="ORF">Q4521_14675</name>
</gene>
<dbReference type="GO" id="GO:0016787">
    <property type="term" value="F:hydrolase activity"/>
    <property type="evidence" value="ECO:0007669"/>
    <property type="project" value="UniProtKB-KW"/>
</dbReference>
<dbReference type="SUPFAM" id="SSF53474">
    <property type="entry name" value="alpha/beta-Hydrolases"/>
    <property type="match status" value="1"/>
</dbReference>
<sequence>MANNALPFSFAVAGEALTEPAIAELRSQLSPLNSAAVMDVLDGPSPAFTDYFARYGFVELSAAKPHAQYRIGTLALSNGLQLVAHSWSQVDARATVCLFHGLFDHTGLYLTLVEHLLSEGLNVVALDMPGHGLSEGARAAIQSFTDYAAVVESAVNHAKHVAPALPVMALGQSTGAAAVMNYQLAFGERSALAKAVYLAPLIRPHKWALIRGAIALLGPMLATFPRGFSVNSHNQDFCDFLKLHDPLQSRSLSIPWLKAMAGWVGVIAQRFEKGEAAPELADTPLLIVQGTGDKTVDWQKNIEYLQELAPSAQIVLVDQAKHHLVNELDSFRTPMFESVAHFFRSI</sequence>
<dbReference type="PRINTS" id="PR00111">
    <property type="entry name" value="ABHYDROLASE"/>
</dbReference>
<evidence type="ECO:0000313" key="3">
    <source>
        <dbReference type="Proteomes" id="UP001169760"/>
    </source>
</evidence>
<keyword evidence="2" id="KW-0378">Hydrolase</keyword>
<comment type="caution">
    <text evidence="2">The sequence shown here is derived from an EMBL/GenBank/DDBJ whole genome shotgun (WGS) entry which is preliminary data.</text>
</comment>
<organism evidence="2 3">
    <name type="scientific">Saccharophagus degradans</name>
    <dbReference type="NCBI Taxonomy" id="86304"/>
    <lineage>
        <taxon>Bacteria</taxon>
        <taxon>Pseudomonadati</taxon>
        <taxon>Pseudomonadota</taxon>
        <taxon>Gammaproteobacteria</taxon>
        <taxon>Cellvibrionales</taxon>
        <taxon>Cellvibrionaceae</taxon>
        <taxon>Saccharophagus</taxon>
    </lineage>
</organism>
<accession>A0AAW7XBJ2</accession>
<proteinExistence type="predicted"/>
<dbReference type="InterPro" id="IPR022742">
    <property type="entry name" value="Hydrolase_4"/>
</dbReference>
<dbReference type="Pfam" id="PF12146">
    <property type="entry name" value="Hydrolase_4"/>
    <property type="match status" value="1"/>
</dbReference>
<dbReference type="PANTHER" id="PTHR11614">
    <property type="entry name" value="PHOSPHOLIPASE-RELATED"/>
    <property type="match status" value="1"/>
</dbReference>
<dbReference type="Proteomes" id="UP001169760">
    <property type="component" value="Unassembled WGS sequence"/>
</dbReference>
<name>A0AAW7XBJ2_9GAMM</name>
<dbReference type="InterPro" id="IPR000073">
    <property type="entry name" value="AB_hydrolase_1"/>
</dbReference>
<evidence type="ECO:0000259" key="1">
    <source>
        <dbReference type="Pfam" id="PF12146"/>
    </source>
</evidence>
<dbReference type="InterPro" id="IPR029058">
    <property type="entry name" value="AB_hydrolase_fold"/>
</dbReference>
<dbReference type="InterPro" id="IPR051044">
    <property type="entry name" value="MAG_DAG_Lipase"/>
</dbReference>
<dbReference type="EMBL" id="JAUOPB010000010">
    <property type="protein sequence ID" value="MDO6423724.1"/>
    <property type="molecule type" value="Genomic_DNA"/>
</dbReference>
<dbReference type="Gene3D" id="3.40.50.1820">
    <property type="entry name" value="alpha/beta hydrolase"/>
    <property type="match status" value="1"/>
</dbReference>